<dbReference type="SUPFAM" id="SSF56112">
    <property type="entry name" value="Protein kinase-like (PK-like)"/>
    <property type="match status" value="1"/>
</dbReference>
<keyword evidence="7 20" id="KW-0812">Transmembrane</keyword>
<keyword evidence="10 19" id="KW-0547">Nucleotide-binding</keyword>
<evidence type="ECO:0000256" key="19">
    <source>
        <dbReference type="PROSITE-ProRule" id="PRU10141"/>
    </source>
</evidence>
<proteinExistence type="predicted"/>
<accession>A0A6G1BQ05</accession>
<dbReference type="FunFam" id="3.80.10.10:FF:000041">
    <property type="entry name" value="LRR receptor-like serine/threonine-protein kinase ERECTA"/>
    <property type="match status" value="1"/>
</dbReference>
<dbReference type="InterPro" id="IPR011009">
    <property type="entry name" value="Kinase-like_dom_sf"/>
</dbReference>
<keyword evidence="15" id="KW-0675">Receptor</keyword>
<comment type="subcellular location">
    <subcellularLocation>
        <location evidence="1">Cell membrane</location>
        <topology evidence="1">Single-pass membrane protein</topology>
    </subcellularLocation>
</comment>
<dbReference type="InterPro" id="IPR001245">
    <property type="entry name" value="Ser-Thr/Tyr_kinase_cat_dom"/>
</dbReference>
<dbReference type="InterPro" id="IPR025875">
    <property type="entry name" value="Leu-rich_rpt_4"/>
</dbReference>
<dbReference type="Gene3D" id="3.80.10.10">
    <property type="entry name" value="Ribonuclease Inhibitor"/>
    <property type="match status" value="1"/>
</dbReference>
<dbReference type="CDD" id="cd14066">
    <property type="entry name" value="STKc_IRAK"/>
    <property type="match status" value="1"/>
</dbReference>
<feature type="chain" id="PRO_5026283961" description="non-specific serine/threonine protein kinase" evidence="21">
    <location>
        <begin position="24"/>
        <end position="929"/>
    </location>
</feature>
<dbReference type="Pfam" id="PF12799">
    <property type="entry name" value="LRR_4"/>
    <property type="match status" value="1"/>
</dbReference>
<evidence type="ECO:0000256" key="20">
    <source>
        <dbReference type="SAM" id="Phobius"/>
    </source>
</evidence>
<evidence type="ECO:0000256" key="12">
    <source>
        <dbReference type="ARBA" id="ARBA00022840"/>
    </source>
</evidence>
<evidence type="ECO:0000256" key="9">
    <source>
        <dbReference type="ARBA" id="ARBA00022737"/>
    </source>
</evidence>
<feature type="binding site" evidence="19">
    <location>
        <position position="632"/>
    </location>
    <ligand>
        <name>ATP</name>
        <dbReference type="ChEBI" id="CHEBI:30616"/>
    </ligand>
</feature>
<dbReference type="AlphaFoldDB" id="A0A6G1BQ05"/>
<evidence type="ECO:0000256" key="14">
    <source>
        <dbReference type="ARBA" id="ARBA00023136"/>
    </source>
</evidence>
<evidence type="ECO:0000256" key="21">
    <source>
        <dbReference type="SAM" id="SignalP"/>
    </source>
</evidence>
<evidence type="ECO:0000256" key="4">
    <source>
        <dbReference type="ARBA" id="ARBA00022553"/>
    </source>
</evidence>
<dbReference type="Gene3D" id="1.10.510.10">
    <property type="entry name" value="Transferase(Phosphotransferase) domain 1"/>
    <property type="match status" value="1"/>
</dbReference>
<dbReference type="InterPro" id="IPR008271">
    <property type="entry name" value="Ser/Thr_kinase_AS"/>
</dbReference>
<sequence>MPSASAAALLGLHLLLLFSLSTAQPGFISLDCGGDDDYTDAIGIQWTSDAKFVFGGQKASLLLQNQNDNLQKQQQYTTVRYFPADNRKYCYTMNVRNRTRYLVRATFLYGNFDNSNVYPKFDLSLGATPWTTVVIDDATTPVVQEAIILAAAPTLSVCLSNASTGQPFISTLELRQFNGSLYYTTDEKQFFLRLSARINFGAESNASVRYPDDPFDRIWESDLVRRANYLVDVAAGTERISTTKPIFVSNNEEPPQRVMQTAVVGKNGSMTYRIDLEDFPGNAWGVSYFAEIEDLAPNQTRKFKLVIPGKPEFSKPTVDVEENAQGKYRLYEPGYTNVPLPFVFSFGFKKTNDSSEGPILNAMEIYKYVQITIGSQDANIMASLVSRYPQAGWAQEGGDPCLPASWSWVQCSSEVAPRIFSITLSGKNITGSIPVELMKLSGLVELRLDGNSFTGQIPDFTECHDLQYIHLENNQLTGALPPSLGELPNLKELYIQNNKLSGEVPQALFKKSIIFNFSGNSDLRMGQSNIGHTILIIVCVVVGAILVLVAAIGCYLFTCKRKKKPLDETVVIAAPAKKLGSFFSEVATESAHRFALSEIEDATDKFDRRIGSGGFGIVYYGKLTDGREIAVKLLTNDSYQGIREFLNEVTLLSRIHHRNLVSFLGYSQQDGKNILVYEFMHNGTLKEHLRGGPADVKITSWVKRLEIAEDAAKGIEYLHTGCSPTIIHRDLKSSNILLDKNMRAKVADFGLSKPVVDGSHVSSIVRGTVGYLDPEYYVSQQLTEKSDMYSFGVILLELISGHEPISNDNFGLHCRNIVEWARSHMESGDIHGIVDQSLDAGYDLQSVWKIAEVATMCVKPKGMQRPSISEVLKEIQDAIAIERGPDLQRELPSSIQQLMSKTSPSVNTDSVDLEQNASFDELLMRPGLR</sequence>
<dbReference type="InterPro" id="IPR000719">
    <property type="entry name" value="Prot_kinase_dom"/>
</dbReference>
<evidence type="ECO:0000256" key="11">
    <source>
        <dbReference type="ARBA" id="ARBA00022777"/>
    </source>
</evidence>
<dbReference type="PROSITE" id="PS00107">
    <property type="entry name" value="PROTEIN_KINASE_ATP"/>
    <property type="match status" value="1"/>
</dbReference>
<keyword evidence="4" id="KW-0597">Phosphoprotein</keyword>
<evidence type="ECO:0000313" key="24">
    <source>
        <dbReference type="Proteomes" id="UP000479710"/>
    </source>
</evidence>
<feature type="domain" description="Protein kinase" evidence="22">
    <location>
        <begin position="604"/>
        <end position="879"/>
    </location>
</feature>
<keyword evidence="14 20" id="KW-0472">Membrane</keyword>
<comment type="caution">
    <text evidence="23">The sequence shown here is derived from an EMBL/GenBank/DDBJ whole genome shotgun (WGS) entry which is preliminary data.</text>
</comment>
<dbReference type="SMART" id="SM00220">
    <property type="entry name" value="S_TKc"/>
    <property type="match status" value="1"/>
</dbReference>
<dbReference type="PROSITE" id="PS00108">
    <property type="entry name" value="PROTEIN_KINASE_ST"/>
    <property type="match status" value="1"/>
</dbReference>
<dbReference type="EMBL" id="SPHZ02000012">
    <property type="protein sequence ID" value="KAF0889847.1"/>
    <property type="molecule type" value="Genomic_DNA"/>
</dbReference>
<evidence type="ECO:0000256" key="7">
    <source>
        <dbReference type="ARBA" id="ARBA00022692"/>
    </source>
</evidence>
<dbReference type="Gene3D" id="3.30.200.20">
    <property type="entry name" value="Phosphorylase Kinase, domain 1"/>
    <property type="match status" value="1"/>
</dbReference>
<dbReference type="OrthoDB" id="1111193at2759"/>
<keyword evidence="3" id="KW-0723">Serine/threonine-protein kinase</keyword>
<keyword evidence="12 19" id="KW-0067">ATP-binding</keyword>
<comment type="catalytic activity">
    <reaction evidence="17">
        <text>L-threonyl-[protein] + ATP = O-phospho-L-threonyl-[protein] + ADP + H(+)</text>
        <dbReference type="Rhea" id="RHEA:46608"/>
        <dbReference type="Rhea" id="RHEA-COMP:11060"/>
        <dbReference type="Rhea" id="RHEA-COMP:11605"/>
        <dbReference type="ChEBI" id="CHEBI:15378"/>
        <dbReference type="ChEBI" id="CHEBI:30013"/>
        <dbReference type="ChEBI" id="CHEBI:30616"/>
        <dbReference type="ChEBI" id="CHEBI:61977"/>
        <dbReference type="ChEBI" id="CHEBI:456216"/>
        <dbReference type="EC" id="2.7.11.1"/>
    </reaction>
</comment>
<dbReference type="Pfam" id="PF07714">
    <property type="entry name" value="PK_Tyr_Ser-Thr"/>
    <property type="match status" value="1"/>
</dbReference>
<dbReference type="GO" id="GO:0005524">
    <property type="term" value="F:ATP binding"/>
    <property type="evidence" value="ECO:0007669"/>
    <property type="project" value="UniProtKB-UniRule"/>
</dbReference>
<dbReference type="PANTHER" id="PTHR45631">
    <property type="entry name" value="OS07G0107800 PROTEIN-RELATED"/>
    <property type="match status" value="1"/>
</dbReference>
<dbReference type="Gene3D" id="2.60.120.430">
    <property type="entry name" value="Galactose-binding lectin"/>
    <property type="match status" value="2"/>
</dbReference>
<organism evidence="23 24">
    <name type="scientific">Oryza meyeriana var. granulata</name>
    <dbReference type="NCBI Taxonomy" id="110450"/>
    <lineage>
        <taxon>Eukaryota</taxon>
        <taxon>Viridiplantae</taxon>
        <taxon>Streptophyta</taxon>
        <taxon>Embryophyta</taxon>
        <taxon>Tracheophyta</taxon>
        <taxon>Spermatophyta</taxon>
        <taxon>Magnoliopsida</taxon>
        <taxon>Liliopsida</taxon>
        <taxon>Poales</taxon>
        <taxon>Poaceae</taxon>
        <taxon>BOP clade</taxon>
        <taxon>Oryzoideae</taxon>
        <taxon>Oryzeae</taxon>
        <taxon>Oryzinae</taxon>
        <taxon>Oryza</taxon>
        <taxon>Oryza meyeriana</taxon>
    </lineage>
</organism>
<dbReference type="FunFam" id="3.30.200.20:FF:000394">
    <property type="entry name" value="Leucine-rich repeat receptor-like protein kinase"/>
    <property type="match status" value="1"/>
</dbReference>
<keyword evidence="5" id="KW-0433">Leucine-rich repeat</keyword>
<evidence type="ECO:0000256" key="15">
    <source>
        <dbReference type="ARBA" id="ARBA00023170"/>
    </source>
</evidence>
<evidence type="ECO:0000256" key="8">
    <source>
        <dbReference type="ARBA" id="ARBA00022729"/>
    </source>
</evidence>
<keyword evidence="16" id="KW-0325">Glycoprotein</keyword>
<keyword evidence="24" id="KW-1185">Reference proteome</keyword>
<evidence type="ECO:0000256" key="10">
    <source>
        <dbReference type="ARBA" id="ARBA00022741"/>
    </source>
</evidence>
<keyword evidence="9" id="KW-0677">Repeat</keyword>
<evidence type="ECO:0000256" key="18">
    <source>
        <dbReference type="ARBA" id="ARBA00048679"/>
    </source>
</evidence>
<dbReference type="InterPro" id="IPR024788">
    <property type="entry name" value="Malectin-like_Carb-bd_dom"/>
</dbReference>
<dbReference type="SUPFAM" id="SSF52058">
    <property type="entry name" value="L domain-like"/>
    <property type="match status" value="1"/>
</dbReference>
<keyword evidence="6" id="KW-0808">Transferase</keyword>
<dbReference type="GO" id="GO:0005886">
    <property type="term" value="C:plasma membrane"/>
    <property type="evidence" value="ECO:0007669"/>
    <property type="project" value="UniProtKB-SubCell"/>
</dbReference>
<comment type="catalytic activity">
    <reaction evidence="18">
        <text>L-seryl-[protein] + ATP = O-phospho-L-seryl-[protein] + ADP + H(+)</text>
        <dbReference type="Rhea" id="RHEA:17989"/>
        <dbReference type="Rhea" id="RHEA-COMP:9863"/>
        <dbReference type="Rhea" id="RHEA-COMP:11604"/>
        <dbReference type="ChEBI" id="CHEBI:15378"/>
        <dbReference type="ChEBI" id="CHEBI:29999"/>
        <dbReference type="ChEBI" id="CHEBI:30616"/>
        <dbReference type="ChEBI" id="CHEBI:83421"/>
        <dbReference type="ChEBI" id="CHEBI:456216"/>
        <dbReference type="EC" id="2.7.11.1"/>
    </reaction>
</comment>
<dbReference type="EC" id="2.7.11.1" evidence="2"/>
<reference evidence="23 24" key="1">
    <citation type="submission" date="2019-11" db="EMBL/GenBank/DDBJ databases">
        <title>Whole genome sequence of Oryza granulata.</title>
        <authorList>
            <person name="Li W."/>
        </authorList>
    </citation>
    <scope>NUCLEOTIDE SEQUENCE [LARGE SCALE GENOMIC DNA]</scope>
    <source>
        <strain evidence="24">cv. Menghai</strain>
        <tissue evidence="23">Leaf</tissue>
    </source>
</reference>
<dbReference type="InterPro" id="IPR032675">
    <property type="entry name" value="LRR_dom_sf"/>
</dbReference>
<evidence type="ECO:0000259" key="22">
    <source>
        <dbReference type="PROSITE" id="PS50011"/>
    </source>
</evidence>
<evidence type="ECO:0000256" key="3">
    <source>
        <dbReference type="ARBA" id="ARBA00022527"/>
    </source>
</evidence>
<feature type="transmembrane region" description="Helical" evidence="20">
    <location>
        <begin position="534"/>
        <end position="557"/>
    </location>
</feature>
<gene>
    <name evidence="23" type="ORF">E2562_033237</name>
</gene>
<evidence type="ECO:0000256" key="1">
    <source>
        <dbReference type="ARBA" id="ARBA00004162"/>
    </source>
</evidence>
<keyword evidence="13 20" id="KW-1133">Transmembrane helix</keyword>
<dbReference type="InterPro" id="IPR017441">
    <property type="entry name" value="Protein_kinase_ATP_BS"/>
</dbReference>
<dbReference type="GO" id="GO:0004674">
    <property type="term" value="F:protein serine/threonine kinase activity"/>
    <property type="evidence" value="ECO:0007669"/>
    <property type="project" value="UniProtKB-KW"/>
</dbReference>
<keyword evidence="11" id="KW-0418">Kinase</keyword>
<dbReference type="PANTHER" id="PTHR45631:SF68">
    <property type="entry name" value="REPEAT FAMILY PROTEIN, PUTATIVE, EXPRESSED-RELATED"/>
    <property type="match status" value="1"/>
</dbReference>
<name>A0A6G1BQ05_9ORYZ</name>
<dbReference type="FunFam" id="1.10.510.10:FF:000146">
    <property type="entry name" value="LRR receptor-like serine/threonine-protein kinase IOS1"/>
    <property type="match status" value="1"/>
</dbReference>
<evidence type="ECO:0000256" key="16">
    <source>
        <dbReference type="ARBA" id="ARBA00023180"/>
    </source>
</evidence>
<feature type="signal peptide" evidence="21">
    <location>
        <begin position="1"/>
        <end position="23"/>
    </location>
</feature>
<dbReference type="PROSITE" id="PS50011">
    <property type="entry name" value="PROTEIN_KINASE_DOM"/>
    <property type="match status" value="1"/>
</dbReference>
<keyword evidence="8 21" id="KW-0732">Signal</keyword>
<evidence type="ECO:0000313" key="23">
    <source>
        <dbReference type="EMBL" id="KAF0889847.1"/>
    </source>
</evidence>
<evidence type="ECO:0000256" key="5">
    <source>
        <dbReference type="ARBA" id="ARBA00022614"/>
    </source>
</evidence>
<dbReference type="Pfam" id="PF12819">
    <property type="entry name" value="Malectin_like"/>
    <property type="match status" value="1"/>
</dbReference>
<evidence type="ECO:0000256" key="2">
    <source>
        <dbReference type="ARBA" id="ARBA00012513"/>
    </source>
</evidence>
<evidence type="ECO:0000256" key="6">
    <source>
        <dbReference type="ARBA" id="ARBA00022679"/>
    </source>
</evidence>
<dbReference type="Proteomes" id="UP000479710">
    <property type="component" value="Unassembled WGS sequence"/>
</dbReference>
<protein>
    <recommendedName>
        <fullName evidence="2">non-specific serine/threonine protein kinase</fullName>
        <ecNumber evidence="2">2.7.11.1</ecNumber>
    </recommendedName>
</protein>
<evidence type="ECO:0000256" key="17">
    <source>
        <dbReference type="ARBA" id="ARBA00047899"/>
    </source>
</evidence>
<evidence type="ECO:0000256" key="13">
    <source>
        <dbReference type="ARBA" id="ARBA00022989"/>
    </source>
</evidence>